<reference evidence="2 3" key="1">
    <citation type="submission" date="2017-03" db="EMBL/GenBank/DDBJ databases">
        <title>Genome sequence of Methanobrevibacter wosei.</title>
        <authorList>
            <person name="Poehlein A."/>
            <person name="Seedorf H."/>
            <person name="Daniel R."/>
        </authorList>
    </citation>
    <scope>NUCLEOTIDE SEQUENCE [LARGE SCALE GENOMIC DNA]</scope>
    <source>
        <strain evidence="2 3">DSM 11979</strain>
    </source>
</reference>
<sequence>MLYRELGKTKEKVSILGFGSMRLPTKGSNDKIDTEEASKMLTYGLENGINIIDTAYPYHCESLDGDGNSERFIGEFLKENSYRDDVLVSTKSPCWLIEKKEDFDDYLDKQLKKLQTDYIDLYMLHSLTENDWKKVKELEVLDFLDDALSSGKINHVGFSAHTEIDYLIEIVDEYPKWEAVLTQMNYLDEYYQSGIMGLDYLKNLNIGTMIMEPLRGGRLVQNIPPEIQKMWNTAEVKRTPVEWALQYLWDREDVDCVLSGMSSLEQVKENIEIASRSYPNSISESDSELIREVARKYRSYRGNECSYCGYCMPCPHGVNIVDCFKEYNIGHMLNNPHGSALQYFTLIGENARADNCLDCGECDFICTQMLNIPEELEKVSEYFGLEFNHY</sequence>
<dbReference type="GO" id="GO:0016491">
    <property type="term" value="F:oxidoreductase activity"/>
    <property type="evidence" value="ECO:0007669"/>
    <property type="project" value="UniProtKB-KW"/>
</dbReference>
<dbReference type="PANTHER" id="PTHR43312:SF2">
    <property type="entry name" value="OXIDOREDUCTASE"/>
    <property type="match status" value="1"/>
</dbReference>
<dbReference type="SUPFAM" id="SSF51430">
    <property type="entry name" value="NAD(P)-linked oxidoreductase"/>
    <property type="match status" value="1"/>
</dbReference>
<name>A0A2U1S681_9EURY</name>
<gene>
    <name evidence="2" type="primary">gpr</name>
    <name evidence="2" type="ORF">MBBWO_14190</name>
</gene>
<dbReference type="EC" id="1.1.1.-" evidence="2"/>
<dbReference type="OrthoDB" id="28487at2157"/>
<protein>
    <submittedName>
        <fullName evidence="2">L-glyceraldehyde 3-phosphate reductase</fullName>
        <ecNumber evidence="2">1.1.1.-</ecNumber>
    </submittedName>
</protein>
<evidence type="ECO:0000259" key="1">
    <source>
        <dbReference type="Pfam" id="PF00248"/>
    </source>
</evidence>
<dbReference type="Pfam" id="PF00248">
    <property type="entry name" value="Aldo_ket_red"/>
    <property type="match status" value="1"/>
</dbReference>
<dbReference type="InterPro" id="IPR053135">
    <property type="entry name" value="AKR2_Oxidoreductase"/>
</dbReference>
<keyword evidence="2" id="KW-0560">Oxidoreductase</keyword>
<dbReference type="InterPro" id="IPR036812">
    <property type="entry name" value="NAD(P)_OxRdtase_dom_sf"/>
</dbReference>
<evidence type="ECO:0000313" key="2">
    <source>
        <dbReference type="EMBL" id="PWB85105.1"/>
    </source>
</evidence>
<dbReference type="PRINTS" id="PR00069">
    <property type="entry name" value="ALDKETRDTASE"/>
</dbReference>
<comment type="caution">
    <text evidence="2">The sequence shown here is derived from an EMBL/GenBank/DDBJ whole genome shotgun (WGS) entry which is preliminary data.</text>
</comment>
<dbReference type="InterPro" id="IPR020471">
    <property type="entry name" value="AKR"/>
</dbReference>
<dbReference type="SUPFAM" id="SSF46548">
    <property type="entry name" value="alpha-helical ferredoxin"/>
    <property type="match status" value="1"/>
</dbReference>
<dbReference type="Gene3D" id="3.20.20.100">
    <property type="entry name" value="NADP-dependent oxidoreductase domain"/>
    <property type="match status" value="1"/>
</dbReference>
<dbReference type="PANTHER" id="PTHR43312">
    <property type="entry name" value="D-THREO-ALDOSE 1-DEHYDROGENASE"/>
    <property type="match status" value="1"/>
</dbReference>
<feature type="domain" description="NADP-dependent oxidoreductase" evidence="1">
    <location>
        <begin position="16"/>
        <end position="276"/>
    </location>
</feature>
<keyword evidence="3" id="KW-1185">Reference proteome</keyword>
<accession>A0A2U1S681</accession>
<organism evidence="2 3">
    <name type="scientific">Methanobrevibacter woesei</name>
    <dbReference type="NCBI Taxonomy" id="190976"/>
    <lineage>
        <taxon>Archaea</taxon>
        <taxon>Methanobacteriati</taxon>
        <taxon>Methanobacteriota</taxon>
        <taxon>Methanomada group</taxon>
        <taxon>Methanobacteria</taxon>
        <taxon>Methanobacteriales</taxon>
        <taxon>Methanobacteriaceae</taxon>
        <taxon>Methanobrevibacter</taxon>
    </lineage>
</organism>
<dbReference type="RefSeq" id="WP_116670196.1">
    <property type="nucleotide sequence ID" value="NZ_MZGU01000006.1"/>
</dbReference>
<dbReference type="CDD" id="cd19096">
    <property type="entry name" value="AKR_Fe-S_oxidoreductase"/>
    <property type="match status" value="1"/>
</dbReference>
<dbReference type="InterPro" id="IPR023210">
    <property type="entry name" value="NADP_OxRdtase_dom"/>
</dbReference>
<dbReference type="Proteomes" id="UP000245577">
    <property type="component" value="Unassembled WGS sequence"/>
</dbReference>
<proteinExistence type="predicted"/>
<evidence type="ECO:0000313" key="3">
    <source>
        <dbReference type="Proteomes" id="UP000245577"/>
    </source>
</evidence>
<dbReference type="EMBL" id="MZGU01000006">
    <property type="protein sequence ID" value="PWB85105.1"/>
    <property type="molecule type" value="Genomic_DNA"/>
</dbReference>
<dbReference type="AlphaFoldDB" id="A0A2U1S681"/>